<name>A0A8E5HNK0_USTVR</name>
<organism evidence="2 3">
    <name type="scientific">Ustilaginoidea virens</name>
    <name type="common">Rice false smut fungus</name>
    <name type="synonym">Villosiclava virens</name>
    <dbReference type="NCBI Taxonomy" id="1159556"/>
    <lineage>
        <taxon>Eukaryota</taxon>
        <taxon>Fungi</taxon>
        <taxon>Dikarya</taxon>
        <taxon>Ascomycota</taxon>
        <taxon>Pezizomycotina</taxon>
        <taxon>Sordariomycetes</taxon>
        <taxon>Hypocreomycetidae</taxon>
        <taxon>Hypocreales</taxon>
        <taxon>Clavicipitaceae</taxon>
        <taxon>Ustilaginoidea</taxon>
    </lineage>
</organism>
<dbReference type="OrthoDB" id="5598852at2759"/>
<dbReference type="GeneID" id="66063602"/>
<sequence length="447" mass="48994">MAMAAHSPPAERDDDIFTRSNCHPETRGECLDFARLAFPEEHVAEADTQGHCSYTVAVSTTHLLQFRPERFKLDMGIYDDARRMFGHVVAETTYLGPLGGIPLRGEGYDRPLLHMYLVERLPGVPLVSLLGEQDGGGGGGADAASSSASAASASAAASATEFRAALVQDLARIFAIAYHHRRPRRDLAGARGRIGSSLQRRADLVAKIKDREVCREAQSVRHYLDHIEHLPWCLTHGDLIPSNMLVDPATGRITGLLDWAEGEWLPLGVGMYAVDEILGADDAARGFVFSPHHQQLRMLFWKTFLGLCEASAPASAPAPAPAPAPLDVGSRCVLREVEMARRMGLLLWRGIAFDDGRLDRPVERGRDDAELKKLKVLLGAPGATDCLVWVEGFECEEEQDNAWYWGRWMGGCFGVLVDFSEAKVLAESEHPSLRWAGGTLYLGVEGW</sequence>
<evidence type="ECO:0000259" key="1">
    <source>
        <dbReference type="Pfam" id="PF01636"/>
    </source>
</evidence>
<dbReference type="Pfam" id="PF01636">
    <property type="entry name" value="APH"/>
    <property type="match status" value="1"/>
</dbReference>
<dbReference type="InterPro" id="IPR011009">
    <property type="entry name" value="Kinase-like_dom_sf"/>
</dbReference>
<protein>
    <recommendedName>
        <fullName evidence="1">Aminoglycoside phosphotransferase domain-containing protein</fullName>
    </recommendedName>
</protein>
<accession>A0A8E5HNK0</accession>
<dbReference type="Proteomes" id="UP000027002">
    <property type="component" value="Chromosome 2"/>
</dbReference>
<reference evidence="2" key="1">
    <citation type="submission" date="2020-03" db="EMBL/GenBank/DDBJ databases">
        <title>A mixture of massive structural variations and highly conserved coding sequences in Ustilaginoidea virens genome.</title>
        <authorList>
            <person name="Zhang K."/>
            <person name="Zhao Z."/>
            <person name="Zhang Z."/>
            <person name="Li Y."/>
            <person name="Hsiang T."/>
            <person name="Sun W."/>
        </authorList>
    </citation>
    <scope>NUCLEOTIDE SEQUENCE</scope>
    <source>
        <strain evidence="2">UV-8b</strain>
    </source>
</reference>
<dbReference type="KEGG" id="uvi:66063602"/>
<dbReference type="EMBL" id="CP072754">
    <property type="protein sequence ID" value="QUC18583.1"/>
    <property type="molecule type" value="Genomic_DNA"/>
</dbReference>
<feature type="domain" description="Aminoglycoside phosphotransferase" evidence="1">
    <location>
        <begin position="156"/>
        <end position="261"/>
    </location>
</feature>
<dbReference type="Gene3D" id="3.90.1200.10">
    <property type="match status" value="1"/>
</dbReference>
<evidence type="ECO:0000313" key="2">
    <source>
        <dbReference type="EMBL" id="QUC18583.1"/>
    </source>
</evidence>
<keyword evidence="3" id="KW-1185">Reference proteome</keyword>
<proteinExistence type="predicted"/>
<evidence type="ECO:0000313" key="3">
    <source>
        <dbReference type="Proteomes" id="UP000027002"/>
    </source>
</evidence>
<dbReference type="AlphaFoldDB" id="A0A8E5HNK0"/>
<dbReference type="InterPro" id="IPR002575">
    <property type="entry name" value="Aminoglycoside_PTrfase"/>
</dbReference>
<dbReference type="RefSeq" id="XP_042996256.1">
    <property type="nucleotide sequence ID" value="XM_043140322.1"/>
</dbReference>
<dbReference type="SUPFAM" id="SSF56112">
    <property type="entry name" value="Protein kinase-like (PK-like)"/>
    <property type="match status" value="1"/>
</dbReference>
<gene>
    <name evidence="2" type="ORF">UV8b_02824</name>
</gene>